<sequence length="220" mass="25110">MRFLFLLIFLISGSLGWAQTQSEWVVVSGRVLQAETNKPLASVTLIARPSRSGTTTLADGSFKLKAKPGDTITFSSVGFKNATYLVSKTALQPNLKILLAEKSQELQEVEITSRPSAEKINRALRNMKREPEPDPTKAPPPPKPLFEEKETTPVQATAFENPASFLYEKYSREGKERQKMAEIQKAKRDSVAQKKQTEYDQLFLDRNKPFKQDYFYYRRR</sequence>
<organism evidence="3 4">
    <name type="scientific">Adhaeribacter terreus</name>
    <dbReference type="NCBI Taxonomy" id="529703"/>
    <lineage>
        <taxon>Bacteria</taxon>
        <taxon>Pseudomonadati</taxon>
        <taxon>Bacteroidota</taxon>
        <taxon>Cytophagia</taxon>
        <taxon>Cytophagales</taxon>
        <taxon>Hymenobacteraceae</taxon>
        <taxon>Adhaeribacter</taxon>
    </lineage>
</organism>
<evidence type="ECO:0000313" key="3">
    <source>
        <dbReference type="EMBL" id="MFC5271582.1"/>
    </source>
</evidence>
<comment type="caution">
    <text evidence="3">The sequence shown here is derived from an EMBL/GenBank/DDBJ whole genome shotgun (WGS) entry which is preliminary data.</text>
</comment>
<feature type="region of interest" description="Disordered" evidence="1">
    <location>
        <begin position="176"/>
        <end position="196"/>
    </location>
</feature>
<dbReference type="Gene3D" id="2.60.40.1120">
    <property type="entry name" value="Carboxypeptidase-like, regulatory domain"/>
    <property type="match status" value="1"/>
</dbReference>
<evidence type="ECO:0000256" key="2">
    <source>
        <dbReference type="SAM" id="SignalP"/>
    </source>
</evidence>
<feature type="chain" id="PRO_5047342993" evidence="2">
    <location>
        <begin position="19"/>
        <end position="220"/>
    </location>
</feature>
<feature type="compositionally biased region" description="Basic and acidic residues" evidence="1">
    <location>
        <begin position="124"/>
        <end position="135"/>
    </location>
</feature>
<keyword evidence="4" id="KW-1185">Reference proteome</keyword>
<dbReference type="EMBL" id="JBHSKT010000007">
    <property type="protein sequence ID" value="MFC5271582.1"/>
    <property type="molecule type" value="Genomic_DNA"/>
</dbReference>
<keyword evidence="2" id="KW-0732">Signal</keyword>
<gene>
    <name evidence="3" type="ORF">ACFPIB_13240</name>
</gene>
<dbReference type="RefSeq" id="WP_378017938.1">
    <property type="nucleotide sequence ID" value="NZ_JBHSKT010000007.1"/>
</dbReference>
<name>A0ABW0ECG1_9BACT</name>
<protein>
    <submittedName>
        <fullName evidence="3">Carboxypeptidase-like regulatory domain-containing protein</fullName>
    </submittedName>
</protein>
<dbReference type="SUPFAM" id="SSF49464">
    <property type="entry name" value="Carboxypeptidase regulatory domain-like"/>
    <property type="match status" value="1"/>
</dbReference>
<proteinExistence type="predicted"/>
<dbReference type="Pfam" id="PF13715">
    <property type="entry name" value="CarbopepD_reg_2"/>
    <property type="match status" value="1"/>
</dbReference>
<dbReference type="Proteomes" id="UP001596161">
    <property type="component" value="Unassembled WGS sequence"/>
</dbReference>
<feature type="region of interest" description="Disordered" evidence="1">
    <location>
        <begin position="124"/>
        <end position="158"/>
    </location>
</feature>
<accession>A0ABW0ECG1</accession>
<evidence type="ECO:0000313" key="4">
    <source>
        <dbReference type="Proteomes" id="UP001596161"/>
    </source>
</evidence>
<evidence type="ECO:0000256" key="1">
    <source>
        <dbReference type="SAM" id="MobiDB-lite"/>
    </source>
</evidence>
<dbReference type="InterPro" id="IPR008969">
    <property type="entry name" value="CarboxyPept-like_regulatory"/>
</dbReference>
<reference evidence="4" key="1">
    <citation type="journal article" date="2019" name="Int. J. Syst. Evol. Microbiol.">
        <title>The Global Catalogue of Microorganisms (GCM) 10K type strain sequencing project: providing services to taxonomists for standard genome sequencing and annotation.</title>
        <authorList>
            <consortium name="The Broad Institute Genomics Platform"/>
            <consortium name="The Broad Institute Genome Sequencing Center for Infectious Disease"/>
            <person name="Wu L."/>
            <person name="Ma J."/>
        </authorList>
    </citation>
    <scope>NUCLEOTIDE SEQUENCE [LARGE SCALE GENOMIC DNA]</scope>
    <source>
        <strain evidence="4">KACC 12602</strain>
    </source>
</reference>
<feature type="signal peptide" evidence="2">
    <location>
        <begin position="1"/>
        <end position="18"/>
    </location>
</feature>